<dbReference type="Proteomes" id="UP001571476">
    <property type="component" value="Unassembled WGS sequence"/>
</dbReference>
<feature type="signal peptide" evidence="2">
    <location>
        <begin position="1"/>
        <end position="30"/>
    </location>
</feature>
<gene>
    <name evidence="3" type="ORF">ACEG43_48535</name>
</gene>
<reference evidence="3 4" key="1">
    <citation type="submission" date="2024-08" db="EMBL/GenBank/DDBJ databases">
        <title>Genome sequence of Streptomyces aureus CACIA-1.46HGO.</title>
        <authorList>
            <person name="Evangelista-Martinez Z."/>
        </authorList>
    </citation>
    <scope>NUCLEOTIDE SEQUENCE [LARGE SCALE GENOMIC DNA]</scope>
    <source>
        <strain evidence="3 4">CACIA-1.46HGO</strain>
    </source>
</reference>
<evidence type="ECO:0000256" key="1">
    <source>
        <dbReference type="SAM" id="MobiDB-lite"/>
    </source>
</evidence>
<accession>A0ABV4SZH4</accession>
<sequence length="171" mass="18060">MPPHYQDSALSRRRFLVVGATCAGALAAPAAVGAPRAAAATQYTLTVTNNSTQFQDICLFQKTVGLGVPAALSLAWLTAPAHPGHTVTFTWTVNYSFVWAPTGPLMSGIPFMDWEQAAADPDDQLQNQTGFDFDDGNYGFVPAPDGDTPWVASASRSSPACRTTPPRSVSA</sequence>
<evidence type="ECO:0000313" key="4">
    <source>
        <dbReference type="Proteomes" id="UP001571476"/>
    </source>
</evidence>
<dbReference type="RefSeq" id="WP_372567613.1">
    <property type="nucleotide sequence ID" value="NZ_JBGOSP010000081.1"/>
</dbReference>
<keyword evidence="2" id="KW-0732">Signal</keyword>
<name>A0ABV4SZH4_9ACTN</name>
<protein>
    <submittedName>
        <fullName evidence="3">Uncharacterized protein</fullName>
    </submittedName>
</protein>
<feature type="compositionally biased region" description="Polar residues" evidence="1">
    <location>
        <begin position="154"/>
        <end position="171"/>
    </location>
</feature>
<keyword evidence="4" id="KW-1185">Reference proteome</keyword>
<comment type="caution">
    <text evidence="3">The sequence shown here is derived from an EMBL/GenBank/DDBJ whole genome shotgun (WGS) entry which is preliminary data.</text>
</comment>
<evidence type="ECO:0000256" key="2">
    <source>
        <dbReference type="SAM" id="SignalP"/>
    </source>
</evidence>
<dbReference type="InterPro" id="IPR006311">
    <property type="entry name" value="TAT_signal"/>
</dbReference>
<feature type="region of interest" description="Disordered" evidence="1">
    <location>
        <begin position="144"/>
        <end position="171"/>
    </location>
</feature>
<dbReference type="EMBL" id="JBGOSP010000081">
    <property type="protein sequence ID" value="MFA3843834.1"/>
    <property type="molecule type" value="Genomic_DNA"/>
</dbReference>
<proteinExistence type="predicted"/>
<feature type="chain" id="PRO_5046043899" evidence="2">
    <location>
        <begin position="31"/>
        <end position="171"/>
    </location>
</feature>
<dbReference type="PROSITE" id="PS51318">
    <property type="entry name" value="TAT"/>
    <property type="match status" value="1"/>
</dbReference>
<evidence type="ECO:0000313" key="3">
    <source>
        <dbReference type="EMBL" id="MFA3843834.1"/>
    </source>
</evidence>
<organism evidence="3 4">
    <name type="scientific">Streptomyces aureus</name>
    <dbReference type="NCBI Taxonomy" id="193461"/>
    <lineage>
        <taxon>Bacteria</taxon>
        <taxon>Bacillati</taxon>
        <taxon>Actinomycetota</taxon>
        <taxon>Actinomycetes</taxon>
        <taxon>Kitasatosporales</taxon>
        <taxon>Streptomycetaceae</taxon>
        <taxon>Streptomyces</taxon>
    </lineage>
</organism>